<dbReference type="Proteomes" id="UP000233551">
    <property type="component" value="Unassembled WGS sequence"/>
</dbReference>
<gene>
    <name evidence="2" type="ORF">CRG98_022529</name>
</gene>
<evidence type="ECO:0000256" key="1">
    <source>
        <dbReference type="SAM" id="MobiDB-lite"/>
    </source>
</evidence>
<feature type="compositionally biased region" description="Basic and acidic residues" evidence="1">
    <location>
        <begin position="76"/>
        <end position="85"/>
    </location>
</feature>
<feature type="region of interest" description="Disordered" evidence="1">
    <location>
        <begin position="1"/>
        <end position="85"/>
    </location>
</feature>
<keyword evidence="3" id="KW-1185">Reference proteome</keyword>
<feature type="region of interest" description="Disordered" evidence="1">
    <location>
        <begin position="118"/>
        <end position="180"/>
    </location>
</feature>
<proteinExistence type="predicted"/>
<accession>A0A2I0JL46</accession>
<evidence type="ECO:0000313" key="2">
    <source>
        <dbReference type="EMBL" id="PKI57025.1"/>
    </source>
</evidence>
<dbReference type="AlphaFoldDB" id="A0A2I0JL46"/>
<evidence type="ECO:0000313" key="3">
    <source>
        <dbReference type="Proteomes" id="UP000233551"/>
    </source>
</evidence>
<organism evidence="2 3">
    <name type="scientific">Punica granatum</name>
    <name type="common">Pomegranate</name>
    <dbReference type="NCBI Taxonomy" id="22663"/>
    <lineage>
        <taxon>Eukaryota</taxon>
        <taxon>Viridiplantae</taxon>
        <taxon>Streptophyta</taxon>
        <taxon>Embryophyta</taxon>
        <taxon>Tracheophyta</taxon>
        <taxon>Spermatophyta</taxon>
        <taxon>Magnoliopsida</taxon>
        <taxon>eudicotyledons</taxon>
        <taxon>Gunneridae</taxon>
        <taxon>Pentapetalae</taxon>
        <taxon>rosids</taxon>
        <taxon>malvids</taxon>
        <taxon>Myrtales</taxon>
        <taxon>Lythraceae</taxon>
        <taxon>Punica</taxon>
    </lineage>
</organism>
<protein>
    <submittedName>
        <fullName evidence="2">Uncharacterized protein</fullName>
    </submittedName>
</protein>
<feature type="compositionally biased region" description="Polar residues" evidence="1">
    <location>
        <begin position="29"/>
        <end position="48"/>
    </location>
</feature>
<comment type="caution">
    <text evidence="2">The sequence shown here is derived from an EMBL/GenBank/DDBJ whole genome shotgun (WGS) entry which is preliminary data.</text>
</comment>
<dbReference type="EMBL" id="PGOL01001537">
    <property type="protein sequence ID" value="PKI57025.1"/>
    <property type="molecule type" value="Genomic_DNA"/>
</dbReference>
<name>A0A2I0JL46_PUNGR</name>
<reference evidence="2 3" key="1">
    <citation type="submission" date="2017-11" db="EMBL/GenBank/DDBJ databases">
        <title>De-novo sequencing of pomegranate (Punica granatum L.) genome.</title>
        <authorList>
            <person name="Akparov Z."/>
            <person name="Amiraslanov A."/>
            <person name="Hajiyeva S."/>
            <person name="Abbasov M."/>
            <person name="Kaur K."/>
            <person name="Hamwieh A."/>
            <person name="Solovyev V."/>
            <person name="Salamov A."/>
            <person name="Braich B."/>
            <person name="Kosarev P."/>
            <person name="Mahmoud A."/>
            <person name="Hajiyev E."/>
            <person name="Babayeva S."/>
            <person name="Izzatullayeva V."/>
            <person name="Mammadov A."/>
            <person name="Mammadov A."/>
            <person name="Sharifova S."/>
            <person name="Ojaghi J."/>
            <person name="Eynullazada K."/>
            <person name="Bayramov B."/>
            <person name="Abdulazimova A."/>
            <person name="Shahmuradov I."/>
        </authorList>
    </citation>
    <scope>NUCLEOTIDE SEQUENCE [LARGE SCALE GENOMIC DNA]</scope>
    <source>
        <strain evidence="3">cv. AG2017</strain>
        <tissue evidence="2">Leaf</tissue>
    </source>
</reference>
<sequence length="180" mass="19400">MTTMNSLTNLSSESKPPSSIGNRGANPQKMGQQLSLNKLETSPDQSPDSDNKEAINAAGGRNSAQTKPILIVGGSKRKEIDSSERSFLRLSSDGVCIPVRKGKERPPEPSFRLTLCTRSKSKLRPSSKLKPAIPKPCNRPNLPVENSIPFTGQPSLPPKLGYLPKPNSPQQKRGQEGACS</sequence>
<feature type="compositionally biased region" description="Polar residues" evidence="1">
    <location>
        <begin position="1"/>
        <end position="21"/>
    </location>
</feature>